<keyword evidence="3" id="KW-1185">Reference proteome</keyword>
<dbReference type="Pfam" id="PF12937">
    <property type="entry name" value="F-box-like"/>
    <property type="match status" value="1"/>
</dbReference>
<evidence type="ECO:0000313" key="3">
    <source>
        <dbReference type="Proteomes" id="UP000274822"/>
    </source>
</evidence>
<dbReference type="EMBL" id="RBNJ01007010">
    <property type="protein sequence ID" value="RUS28198.1"/>
    <property type="molecule type" value="Genomic_DNA"/>
</dbReference>
<reference evidence="2 3" key="1">
    <citation type="journal article" date="2018" name="New Phytol.">
        <title>Phylogenomics of Endogonaceae and evolution of mycorrhizas within Mucoromycota.</title>
        <authorList>
            <person name="Chang Y."/>
            <person name="Desiro A."/>
            <person name="Na H."/>
            <person name="Sandor L."/>
            <person name="Lipzen A."/>
            <person name="Clum A."/>
            <person name="Barry K."/>
            <person name="Grigoriev I.V."/>
            <person name="Martin F.M."/>
            <person name="Stajich J.E."/>
            <person name="Smith M.E."/>
            <person name="Bonito G."/>
            <person name="Spatafora J.W."/>
        </authorList>
    </citation>
    <scope>NUCLEOTIDE SEQUENCE [LARGE SCALE GENOMIC DNA]</scope>
    <source>
        <strain evidence="2 3">AD002</strain>
    </source>
</reference>
<sequence length="433" mass="48780">MADGKRSTSPTQMARSILRRLSGISIHRKGIFPETADVVLRIFEHVAATSTADTLALARVCRSWRQLAFGVSVWRSINLPMSVPTKPRDVRQARAWNCDHETLAAVANHVRSGRLPRGVTTSLTFYAGLPEEEDLWPACWDNEKIKNAFMTVLAYVAPGLRKFEFEAGVAWQAEVVETLCAGATPGRLTEVTLSFRDATDECLATVTEETPAIQRKLALLHPFLPALETLRVDWPLDRLTVRELLTGERLAPEEVPQADRPENPFGYPYCFHVAPLAGPFVLPPTAVYPNLQSLRLADFSVSEGEEFSLTRYDTVYQLFATAFPGLKELELDARWRRHPGGFRTFPFVYLDVLLREDGEFIRFPGVERVVLARGKLEGDIKPVTEVKGLKDERSLVQPEGVKMVMRKFPAARSLEVRWREGVSRKLKVKRVNL</sequence>
<gene>
    <name evidence="2" type="ORF">BC938DRAFT_482186</name>
</gene>
<protein>
    <recommendedName>
        <fullName evidence="1">F-box domain-containing protein</fullName>
    </recommendedName>
</protein>
<name>A0A433QEI1_9FUNG</name>
<comment type="caution">
    <text evidence="2">The sequence shown here is derived from an EMBL/GenBank/DDBJ whole genome shotgun (WGS) entry which is preliminary data.</text>
</comment>
<accession>A0A433QEI1</accession>
<evidence type="ECO:0000313" key="2">
    <source>
        <dbReference type="EMBL" id="RUS28198.1"/>
    </source>
</evidence>
<dbReference type="SUPFAM" id="SSF81383">
    <property type="entry name" value="F-box domain"/>
    <property type="match status" value="1"/>
</dbReference>
<dbReference type="InterPro" id="IPR036047">
    <property type="entry name" value="F-box-like_dom_sf"/>
</dbReference>
<dbReference type="InterPro" id="IPR001810">
    <property type="entry name" value="F-box_dom"/>
</dbReference>
<dbReference type="Proteomes" id="UP000274822">
    <property type="component" value="Unassembled WGS sequence"/>
</dbReference>
<proteinExistence type="predicted"/>
<dbReference type="AlphaFoldDB" id="A0A433QEI1"/>
<dbReference type="InterPro" id="IPR032675">
    <property type="entry name" value="LRR_dom_sf"/>
</dbReference>
<dbReference type="Gene3D" id="3.80.10.10">
    <property type="entry name" value="Ribonuclease Inhibitor"/>
    <property type="match status" value="1"/>
</dbReference>
<feature type="domain" description="F-box" evidence="1">
    <location>
        <begin position="37"/>
        <end position="79"/>
    </location>
</feature>
<evidence type="ECO:0000259" key="1">
    <source>
        <dbReference type="Pfam" id="PF12937"/>
    </source>
</evidence>
<organism evidence="2 3">
    <name type="scientific">Jimgerdemannia flammicorona</name>
    <dbReference type="NCBI Taxonomy" id="994334"/>
    <lineage>
        <taxon>Eukaryota</taxon>
        <taxon>Fungi</taxon>
        <taxon>Fungi incertae sedis</taxon>
        <taxon>Mucoromycota</taxon>
        <taxon>Mucoromycotina</taxon>
        <taxon>Endogonomycetes</taxon>
        <taxon>Endogonales</taxon>
        <taxon>Endogonaceae</taxon>
        <taxon>Jimgerdemannia</taxon>
    </lineage>
</organism>